<feature type="domain" description="DUF732" evidence="3">
    <location>
        <begin position="79"/>
        <end position="150"/>
    </location>
</feature>
<reference evidence="4 5" key="1">
    <citation type="submission" date="2020-12" db="EMBL/GenBank/DDBJ databases">
        <title>FDA dAtabase for Regulatory Grade micrObial Sequences (FDA-ARGOS): Supporting development and validation of Infectious Disease Dx tests.</title>
        <authorList>
            <person name="Sproer C."/>
            <person name="Gronow S."/>
            <person name="Severitt S."/>
            <person name="Schroder I."/>
            <person name="Tallon L."/>
            <person name="Sadzewicz L."/>
            <person name="Zhao X."/>
            <person name="Boylan J."/>
            <person name="Ott S."/>
            <person name="Bowen H."/>
            <person name="Vavikolanu K."/>
            <person name="Mehta A."/>
            <person name="Aluvathingal J."/>
            <person name="Nadendla S."/>
            <person name="Lowell S."/>
            <person name="Myers T."/>
            <person name="Yan Y."/>
            <person name="Sichtig H."/>
        </authorList>
    </citation>
    <scope>NUCLEOTIDE SEQUENCE [LARGE SCALE GENOMIC DNA]</scope>
    <source>
        <strain evidence="4 5">FDAARGOS_1053</strain>
    </source>
</reference>
<protein>
    <submittedName>
        <fullName evidence="4">DUF732 domain-containing protein</fullName>
    </submittedName>
</protein>
<organism evidence="4 5">
    <name type="scientific">Corynebacterium glucuronolyticum</name>
    <dbReference type="NCBI Taxonomy" id="39791"/>
    <lineage>
        <taxon>Bacteria</taxon>
        <taxon>Bacillati</taxon>
        <taxon>Actinomycetota</taxon>
        <taxon>Actinomycetes</taxon>
        <taxon>Mycobacteriales</taxon>
        <taxon>Corynebacteriaceae</taxon>
        <taxon>Corynebacterium</taxon>
    </lineage>
</organism>
<dbReference type="AlphaFoldDB" id="A0A7T4JVK0"/>
<evidence type="ECO:0000313" key="4">
    <source>
        <dbReference type="EMBL" id="QQB47009.1"/>
    </source>
</evidence>
<sequence>MKKLSLVALAFLLTACGSATSESTDDSQTVATSIPKIERSVNPTTGSAAPRQTAPQVQDGEASEVSSVPVPQDKRTDGEVDYLAQLDEQGITTQGMEDQLIGAGQQACRAGKDSYIIPAVGGQLVEQKKTDLTPEEASNVIRAAASDHLC</sequence>
<accession>A0A7T4JVK0</accession>
<evidence type="ECO:0000259" key="3">
    <source>
        <dbReference type="Pfam" id="PF05305"/>
    </source>
</evidence>
<feature type="region of interest" description="Disordered" evidence="1">
    <location>
        <begin position="19"/>
        <end position="77"/>
    </location>
</feature>
<dbReference type="Pfam" id="PF05305">
    <property type="entry name" value="DUF732"/>
    <property type="match status" value="1"/>
</dbReference>
<dbReference type="PROSITE" id="PS51257">
    <property type="entry name" value="PROKAR_LIPOPROTEIN"/>
    <property type="match status" value="1"/>
</dbReference>
<feature type="signal peptide" evidence="2">
    <location>
        <begin position="1"/>
        <end position="21"/>
    </location>
</feature>
<name>A0A7T4JVK0_9CORY</name>
<dbReference type="OrthoDB" id="4427769at2"/>
<evidence type="ECO:0000313" key="5">
    <source>
        <dbReference type="Proteomes" id="UP000596145"/>
    </source>
</evidence>
<evidence type="ECO:0000256" key="1">
    <source>
        <dbReference type="SAM" id="MobiDB-lite"/>
    </source>
</evidence>
<keyword evidence="2" id="KW-0732">Signal</keyword>
<dbReference type="GeneID" id="92761197"/>
<dbReference type="RefSeq" id="WP_070739079.1">
    <property type="nucleotide sequence ID" value="NZ_CP066007.1"/>
</dbReference>
<dbReference type="EMBL" id="CP066007">
    <property type="protein sequence ID" value="QQB47009.1"/>
    <property type="molecule type" value="Genomic_DNA"/>
</dbReference>
<gene>
    <name evidence="4" type="ORF">I6I10_03585</name>
</gene>
<dbReference type="Proteomes" id="UP000596145">
    <property type="component" value="Chromosome"/>
</dbReference>
<proteinExistence type="predicted"/>
<evidence type="ECO:0000256" key="2">
    <source>
        <dbReference type="SAM" id="SignalP"/>
    </source>
</evidence>
<feature type="chain" id="PRO_5038646450" evidence="2">
    <location>
        <begin position="22"/>
        <end position="150"/>
    </location>
</feature>
<dbReference type="InterPro" id="IPR007969">
    <property type="entry name" value="DUF732"/>
</dbReference>
<feature type="compositionally biased region" description="Polar residues" evidence="1">
    <location>
        <begin position="19"/>
        <end position="32"/>
    </location>
</feature>